<evidence type="ECO:0000256" key="3">
    <source>
        <dbReference type="ARBA" id="ARBA00022723"/>
    </source>
</evidence>
<comment type="similarity">
    <text evidence="6">Belongs to the alpha-carbonic anhydrase family.</text>
</comment>
<dbReference type="Gene3D" id="3.10.200.10">
    <property type="entry name" value="Alpha carbonic anhydrase"/>
    <property type="match status" value="1"/>
</dbReference>
<keyword evidence="9" id="KW-1185">Reference proteome</keyword>
<evidence type="ECO:0000256" key="5">
    <source>
        <dbReference type="ARBA" id="ARBA00023239"/>
    </source>
</evidence>
<dbReference type="SUPFAM" id="SSF51069">
    <property type="entry name" value="Carbonic anhydrase"/>
    <property type="match status" value="1"/>
</dbReference>
<comment type="cofactor">
    <cofactor evidence="1 6">
        <name>Zn(2+)</name>
        <dbReference type="ChEBI" id="CHEBI:29105"/>
    </cofactor>
</comment>
<dbReference type="PANTHER" id="PTHR18952:SF208">
    <property type="entry name" value="CARBONIC ANHYDRASE XA-RELATED"/>
    <property type="match status" value="1"/>
</dbReference>
<dbReference type="OMA" id="MHAVFYK"/>
<dbReference type="Pfam" id="PF00194">
    <property type="entry name" value="Carb_anhydrase"/>
    <property type="match status" value="1"/>
</dbReference>
<dbReference type="InterPro" id="IPR036398">
    <property type="entry name" value="CA_dom_sf"/>
</dbReference>
<feature type="domain" description="Alpha-carbonic anhydrase" evidence="7">
    <location>
        <begin position="84"/>
        <end position="303"/>
    </location>
</feature>
<evidence type="ECO:0000256" key="6">
    <source>
        <dbReference type="RuleBase" id="RU367011"/>
    </source>
</evidence>
<dbReference type="Proteomes" id="UP000655225">
    <property type="component" value="Unassembled WGS sequence"/>
</dbReference>
<sequence>MFTPGELKPRTLLPYLERPQCYIKLSGHSSLSISKARESLTCFSSFCLRNMENLGNPILKYGLLFLIIIMHSRSIVSQEVENEREFDYLVGSGKGPLHWGELHEEWAACKKGEMQSPIDLLNQRVKLEPNIGKLKRSYKPSNATVKNRGHDISLRWDSDAGSIQINGSDYALRQCHWHSLSEHTINGRRFDLELHMVHLSSDLRVKNKIAVVGILYKIGRPDPFLSEIMEEIRSISDSNEERNVGVIDPRHIQMGSRKYYRYMGSLTVPPCTEGVIWTMNKKVRTVSREQVQLLRIAVHDVSS</sequence>
<reference evidence="8 9" key="1">
    <citation type="submission" date="2020-04" db="EMBL/GenBank/DDBJ databases">
        <title>Plant Genome Project.</title>
        <authorList>
            <person name="Zhang R.-G."/>
        </authorList>
    </citation>
    <scope>NUCLEOTIDE SEQUENCE [LARGE SCALE GENOMIC DNA]</scope>
    <source>
        <strain evidence="8">YNK0</strain>
        <tissue evidence="8">Leaf</tissue>
    </source>
</reference>
<dbReference type="PROSITE" id="PS00162">
    <property type="entry name" value="ALPHA_CA_1"/>
    <property type="match status" value="1"/>
</dbReference>
<dbReference type="InterPro" id="IPR041891">
    <property type="entry name" value="Alpha_CA_prokaryot-like"/>
</dbReference>
<dbReference type="InterPro" id="IPR023561">
    <property type="entry name" value="Carbonic_anhydrase_a-class"/>
</dbReference>
<keyword evidence="3 6" id="KW-0479">Metal-binding</keyword>
<accession>A0A834Y8H5</accession>
<keyword evidence="5 6" id="KW-0456">Lyase</keyword>
<evidence type="ECO:0000259" key="7">
    <source>
        <dbReference type="PROSITE" id="PS51144"/>
    </source>
</evidence>
<dbReference type="InterPro" id="IPR001148">
    <property type="entry name" value="CA_dom"/>
</dbReference>
<comment type="catalytic activity">
    <reaction evidence="6">
        <text>hydrogencarbonate + H(+) = CO2 + H2O</text>
        <dbReference type="Rhea" id="RHEA:10748"/>
        <dbReference type="ChEBI" id="CHEBI:15377"/>
        <dbReference type="ChEBI" id="CHEBI:15378"/>
        <dbReference type="ChEBI" id="CHEBI:16526"/>
        <dbReference type="ChEBI" id="CHEBI:17544"/>
        <dbReference type="EC" id="4.2.1.1"/>
    </reaction>
</comment>
<dbReference type="PROSITE" id="PS51144">
    <property type="entry name" value="ALPHA_CA_2"/>
    <property type="match status" value="1"/>
</dbReference>
<organism evidence="8 9">
    <name type="scientific">Tetracentron sinense</name>
    <name type="common">Spur-leaf</name>
    <dbReference type="NCBI Taxonomy" id="13715"/>
    <lineage>
        <taxon>Eukaryota</taxon>
        <taxon>Viridiplantae</taxon>
        <taxon>Streptophyta</taxon>
        <taxon>Embryophyta</taxon>
        <taxon>Tracheophyta</taxon>
        <taxon>Spermatophyta</taxon>
        <taxon>Magnoliopsida</taxon>
        <taxon>Trochodendrales</taxon>
        <taxon>Trochodendraceae</taxon>
        <taxon>Tetracentron</taxon>
    </lineage>
</organism>
<gene>
    <name evidence="8" type="ORF">HHK36_031739</name>
</gene>
<dbReference type="EMBL" id="JABCRI010000221">
    <property type="protein sequence ID" value="KAF8370208.1"/>
    <property type="molecule type" value="Genomic_DNA"/>
</dbReference>
<evidence type="ECO:0000313" key="9">
    <source>
        <dbReference type="Proteomes" id="UP000655225"/>
    </source>
</evidence>
<comment type="caution">
    <text evidence="8">The sequence shown here is derived from an EMBL/GenBank/DDBJ whole genome shotgun (WGS) entry which is preliminary data.</text>
</comment>
<dbReference type="EC" id="4.2.1.1" evidence="2 6"/>
<dbReference type="OrthoDB" id="429145at2759"/>
<dbReference type="AlphaFoldDB" id="A0A834Y8H5"/>
<dbReference type="InterPro" id="IPR018338">
    <property type="entry name" value="Carbonic_anhydrase_a-class_CS"/>
</dbReference>
<dbReference type="GO" id="GO:0008270">
    <property type="term" value="F:zinc ion binding"/>
    <property type="evidence" value="ECO:0007669"/>
    <property type="project" value="UniProtKB-UniRule"/>
</dbReference>
<evidence type="ECO:0000313" key="8">
    <source>
        <dbReference type="EMBL" id="KAF8370208.1"/>
    </source>
</evidence>
<dbReference type="CDD" id="cd03124">
    <property type="entry name" value="alpha_CA_prokaryotic_like"/>
    <property type="match status" value="1"/>
</dbReference>
<comment type="function">
    <text evidence="6">Reversible hydration of carbon dioxide.</text>
</comment>
<name>A0A834Y8H5_TETSI</name>
<keyword evidence="4 6" id="KW-0862">Zinc</keyword>
<proteinExistence type="inferred from homology"/>
<evidence type="ECO:0000256" key="4">
    <source>
        <dbReference type="ARBA" id="ARBA00022833"/>
    </source>
</evidence>
<evidence type="ECO:0000256" key="2">
    <source>
        <dbReference type="ARBA" id="ARBA00012925"/>
    </source>
</evidence>
<protein>
    <recommendedName>
        <fullName evidence="2 6">Carbonic anhydrase</fullName>
        <ecNumber evidence="2 6">4.2.1.1</ecNumber>
    </recommendedName>
</protein>
<dbReference type="GO" id="GO:0006730">
    <property type="term" value="P:one-carbon metabolic process"/>
    <property type="evidence" value="ECO:0007669"/>
    <property type="project" value="TreeGrafter"/>
</dbReference>
<dbReference type="PANTHER" id="PTHR18952">
    <property type="entry name" value="CARBONIC ANHYDRASE"/>
    <property type="match status" value="1"/>
</dbReference>
<evidence type="ECO:0000256" key="1">
    <source>
        <dbReference type="ARBA" id="ARBA00001947"/>
    </source>
</evidence>
<dbReference type="GO" id="GO:0004089">
    <property type="term" value="F:carbonate dehydratase activity"/>
    <property type="evidence" value="ECO:0007669"/>
    <property type="project" value="UniProtKB-UniRule"/>
</dbReference>
<dbReference type="SMART" id="SM01057">
    <property type="entry name" value="Carb_anhydrase"/>
    <property type="match status" value="1"/>
</dbReference>